<dbReference type="Pfam" id="PF13181">
    <property type="entry name" value="TPR_8"/>
    <property type="match status" value="1"/>
</dbReference>
<accession>A0A5C5X520</accession>
<keyword evidence="2 3" id="KW-0802">TPR repeat</keyword>
<protein>
    <submittedName>
        <fullName evidence="4">Tetratricopeptide repeat protein</fullName>
    </submittedName>
</protein>
<dbReference type="SUPFAM" id="SSF48452">
    <property type="entry name" value="TPR-like"/>
    <property type="match status" value="2"/>
</dbReference>
<dbReference type="AlphaFoldDB" id="A0A5C5X520"/>
<dbReference type="InterPro" id="IPR019734">
    <property type="entry name" value="TPR_rpt"/>
</dbReference>
<comment type="caution">
    <text evidence="4">The sequence shown here is derived from an EMBL/GenBank/DDBJ whole genome shotgun (WGS) entry which is preliminary data.</text>
</comment>
<dbReference type="SMART" id="SM00028">
    <property type="entry name" value="TPR"/>
    <property type="match status" value="5"/>
</dbReference>
<sequence>MRVVNAVLLAVIGIELVAGFRSYRNVQQQPVAPTANTEGLPGFTRNMIMSSEVAMNPKFAEQWSGLGMVYQAFGFYDESVACFTRAQEISPEDPSIAYELGFALILAGKTDESSREFERAMELGHPYASQCWYFLGRNALRMDDPETAKGFFLKATSLPAARFELAKIAWRAGESAQAEHMLKEIINEFPNATEPQRLLAEVFDEQGEQHLASMLYLSSDRRFVALTSPRQEIFESIQQLRNVGNVKFVQTRATELLDAGKVSDAQEILKYEAGSEFHPVIWDARSDVERALGNIEEQIALLQEIIERDGLDSYRAARLGFALIGNEQKDEVQKVMTVGAALESNDEREVVADLYQQLANLASEQGNEDKALANWSEAQFHYGRKIYQTEDPSKAIDLFIQSAEANPETADPLFYLGQLFYELGELTDAQTAYEECLKIDPNFGRAIDGLALVKAIRNSGGEDATQPESAED</sequence>
<dbReference type="PANTHER" id="PTHR12558">
    <property type="entry name" value="CELL DIVISION CYCLE 16,23,27"/>
    <property type="match status" value="1"/>
</dbReference>
<feature type="repeat" description="TPR" evidence="3">
    <location>
        <begin position="60"/>
        <end position="93"/>
    </location>
</feature>
<dbReference type="InterPro" id="IPR013105">
    <property type="entry name" value="TPR_2"/>
</dbReference>
<proteinExistence type="predicted"/>
<evidence type="ECO:0000256" key="3">
    <source>
        <dbReference type="PROSITE-ProRule" id="PRU00339"/>
    </source>
</evidence>
<dbReference type="Pfam" id="PF07719">
    <property type="entry name" value="TPR_2"/>
    <property type="match status" value="1"/>
</dbReference>
<dbReference type="PROSITE" id="PS50005">
    <property type="entry name" value="TPR"/>
    <property type="match status" value="3"/>
</dbReference>
<dbReference type="OrthoDB" id="9778733at2"/>
<keyword evidence="5" id="KW-1185">Reference proteome</keyword>
<dbReference type="Gene3D" id="1.25.40.10">
    <property type="entry name" value="Tetratricopeptide repeat domain"/>
    <property type="match status" value="3"/>
</dbReference>
<feature type="repeat" description="TPR" evidence="3">
    <location>
        <begin position="410"/>
        <end position="443"/>
    </location>
</feature>
<dbReference type="RefSeq" id="WP_146508435.1">
    <property type="nucleotide sequence ID" value="NZ_SIHI01000001.1"/>
</dbReference>
<evidence type="ECO:0000313" key="5">
    <source>
        <dbReference type="Proteomes" id="UP000317243"/>
    </source>
</evidence>
<gene>
    <name evidence="4" type="ORF">KOR42_15780</name>
</gene>
<keyword evidence="1" id="KW-0677">Repeat</keyword>
<dbReference type="Pfam" id="PF13174">
    <property type="entry name" value="TPR_6"/>
    <property type="match status" value="1"/>
</dbReference>
<evidence type="ECO:0000313" key="4">
    <source>
        <dbReference type="EMBL" id="TWT58207.1"/>
    </source>
</evidence>
<name>A0A5C5X520_9PLAN</name>
<reference evidence="4 5" key="1">
    <citation type="submission" date="2019-02" db="EMBL/GenBank/DDBJ databases">
        <title>Deep-cultivation of Planctomycetes and their phenomic and genomic characterization uncovers novel biology.</title>
        <authorList>
            <person name="Wiegand S."/>
            <person name="Jogler M."/>
            <person name="Boedeker C."/>
            <person name="Pinto D."/>
            <person name="Vollmers J."/>
            <person name="Rivas-Marin E."/>
            <person name="Kohn T."/>
            <person name="Peeters S.H."/>
            <person name="Heuer A."/>
            <person name="Rast P."/>
            <person name="Oberbeckmann S."/>
            <person name="Bunk B."/>
            <person name="Jeske O."/>
            <person name="Meyerdierks A."/>
            <person name="Storesund J.E."/>
            <person name="Kallscheuer N."/>
            <person name="Luecker S."/>
            <person name="Lage O.M."/>
            <person name="Pohl T."/>
            <person name="Merkel B.J."/>
            <person name="Hornburger P."/>
            <person name="Mueller R.-W."/>
            <person name="Bruemmer F."/>
            <person name="Labrenz M."/>
            <person name="Spormann A.M."/>
            <person name="Op Den Camp H."/>
            <person name="Overmann J."/>
            <person name="Amann R."/>
            <person name="Jetten M.S.M."/>
            <person name="Mascher T."/>
            <person name="Medema M.H."/>
            <person name="Devos D.P."/>
            <person name="Kaster A.-K."/>
            <person name="Ovreas L."/>
            <person name="Rohde M."/>
            <person name="Galperin M.Y."/>
            <person name="Jogler C."/>
        </authorList>
    </citation>
    <scope>NUCLEOTIDE SEQUENCE [LARGE SCALE GENOMIC DNA]</scope>
    <source>
        <strain evidence="4 5">KOR42</strain>
    </source>
</reference>
<evidence type="ECO:0000256" key="2">
    <source>
        <dbReference type="ARBA" id="ARBA00022803"/>
    </source>
</evidence>
<dbReference type="EMBL" id="SIHI01000001">
    <property type="protein sequence ID" value="TWT58207.1"/>
    <property type="molecule type" value="Genomic_DNA"/>
</dbReference>
<organism evidence="4 5">
    <name type="scientific">Thalassoglobus neptunius</name>
    <dbReference type="NCBI Taxonomy" id="1938619"/>
    <lineage>
        <taxon>Bacteria</taxon>
        <taxon>Pseudomonadati</taxon>
        <taxon>Planctomycetota</taxon>
        <taxon>Planctomycetia</taxon>
        <taxon>Planctomycetales</taxon>
        <taxon>Planctomycetaceae</taxon>
        <taxon>Thalassoglobus</taxon>
    </lineage>
</organism>
<dbReference type="InterPro" id="IPR011990">
    <property type="entry name" value="TPR-like_helical_dom_sf"/>
</dbReference>
<dbReference type="PANTHER" id="PTHR12558:SF13">
    <property type="entry name" value="CELL DIVISION CYCLE PROTEIN 27 HOMOLOG"/>
    <property type="match status" value="1"/>
</dbReference>
<dbReference type="PROSITE" id="PS50293">
    <property type="entry name" value="TPR_REGION"/>
    <property type="match status" value="1"/>
</dbReference>
<evidence type="ECO:0000256" key="1">
    <source>
        <dbReference type="ARBA" id="ARBA00022737"/>
    </source>
</evidence>
<dbReference type="Proteomes" id="UP000317243">
    <property type="component" value="Unassembled WGS sequence"/>
</dbReference>
<feature type="repeat" description="TPR" evidence="3">
    <location>
        <begin position="376"/>
        <end position="409"/>
    </location>
</feature>